<dbReference type="CDD" id="cd00067">
    <property type="entry name" value="GAL4"/>
    <property type="match status" value="1"/>
</dbReference>
<dbReference type="InterPro" id="IPR001138">
    <property type="entry name" value="Zn2Cys6_DnaBD"/>
</dbReference>
<dbReference type="InterPro" id="IPR036864">
    <property type="entry name" value="Zn2-C6_fun-type_DNA-bd_sf"/>
</dbReference>
<evidence type="ECO:0000256" key="4">
    <source>
        <dbReference type="ARBA" id="ARBA00023242"/>
    </source>
</evidence>
<dbReference type="Proteomes" id="UP001345691">
    <property type="component" value="Unassembled WGS sequence"/>
</dbReference>
<organism evidence="6 7">
    <name type="scientific">Exophiala sideris</name>
    <dbReference type="NCBI Taxonomy" id="1016849"/>
    <lineage>
        <taxon>Eukaryota</taxon>
        <taxon>Fungi</taxon>
        <taxon>Dikarya</taxon>
        <taxon>Ascomycota</taxon>
        <taxon>Pezizomycotina</taxon>
        <taxon>Eurotiomycetes</taxon>
        <taxon>Chaetothyriomycetidae</taxon>
        <taxon>Chaetothyriales</taxon>
        <taxon>Herpotrichiellaceae</taxon>
        <taxon>Exophiala</taxon>
    </lineage>
</organism>
<keyword evidence="4" id="KW-0539">Nucleus</keyword>
<name>A0ABR0JCJ0_9EURO</name>
<evidence type="ECO:0000256" key="3">
    <source>
        <dbReference type="ARBA" id="ARBA00023163"/>
    </source>
</evidence>
<evidence type="ECO:0000313" key="7">
    <source>
        <dbReference type="Proteomes" id="UP001345691"/>
    </source>
</evidence>
<feature type="compositionally biased region" description="Acidic residues" evidence="5">
    <location>
        <begin position="53"/>
        <end position="63"/>
    </location>
</feature>
<feature type="region of interest" description="Disordered" evidence="5">
    <location>
        <begin position="44"/>
        <end position="94"/>
    </location>
</feature>
<evidence type="ECO:0000256" key="5">
    <source>
        <dbReference type="SAM" id="MobiDB-lite"/>
    </source>
</evidence>
<reference evidence="6 7" key="1">
    <citation type="submission" date="2023-08" db="EMBL/GenBank/DDBJ databases">
        <title>Black Yeasts Isolated from many extreme environments.</title>
        <authorList>
            <person name="Coleine C."/>
            <person name="Stajich J.E."/>
            <person name="Selbmann L."/>
        </authorList>
    </citation>
    <scope>NUCLEOTIDE SEQUENCE [LARGE SCALE GENOMIC DNA]</scope>
    <source>
        <strain evidence="6 7">CCFEE 6328</strain>
    </source>
</reference>
<accession>A0ABR0JCJ0</accession>
<dbReference type="EMBL" id="JAVRRF010000011">
    <property type="protein sequence ID" value="KAK5060326.1"/>
    <property type="molecule type" value="Genomic_DNA"/>
</dbReference>
<keyword evidence="7" id="KW-1185">Reference proteome</keyword>
<gene>
    <name evidence="6" type="ORF">LTR69_005643</name>
</gene>
<evidence type="ECO:0000256" key="2">
    <source>
        <dbReference type="ARBA" id="ARBA00023125"/>
    </source>
</evidence>
<proteinExistence type="predicted"/>
<keyword evidence="1" id="KW-0805">Transcription regulation</keyword>
<keyword evidence="2" id="KW-0238">DNA-binding</keyword>
<dbReference type="Gene3D" id="4.10.240.10">
    <property type="entry name" value="Zn(2)-C6 fungal-type DNA-binding domain"/>
    <property type="match status" value="1"/>
</dbReference>
<evidence type="ECO:0008006" key="8">
    <source>
        <dbReference type="Google" id="ProtNLM"/>
    </source>
</evidence>
<sequence length="587" mass="64966">MAYSKTKLEHVIKVFREAELGQPKPQSQRHLRDDYSLRQVKTTNLNHAAAYQDDAESSADEYDPNAPTKRRSIGNGDKPAPKRVDPDQPTFTTRGRTYDVVKGKDADAAFVTLKYNEEGSKAKLEELEEEYGEDTVDEPYGGLFMAAGGFGHAAELPPHERDRLHLRYLDRLDLESAQIDNTNGRALRNRKIPDRDPKIDKCAACKDAHARCSLKSNGQYPCTRCQKKGFECVGGNTDQMLATGAKAAHTNHKIANEGSGSQSDLELFLPANVVKSPPWVSPLTADGQSIVESTPDPYTTPPSSVETKFTKLQLSSAPRQSQATDWSDTKRASQIIRSHVHTQQYPFTTPVGGTKINPIVIDSPPGSPPPSQSSGDGKLLRIKTYWAHPIDFKLNPSRTETCHFCSDFRFGIYGYGQLEVEVIRFPGTGGLEETGDGHRARGKEATRMCVLCALARLYISKCGVHRFRKMDIVLSQKYLDLYSEQLLAETWDPPLKKGAYSTCSLCPYPASWSCCADKTHDAYRRKLTPAAGKDRGCGLLLCNDCHVKVVTDGGRLKAKTVVPAEKGRVRADIEFLFPGSALHQAYR</sequence>
<keyword evidence="3" id="KW-0804">Transcription</keyword>
<evidence type="ECO:0000313" key="6">
    <source>
        <dbReference type="EMBL" id="KAK5060326.1"/>
    </source>
</evidence>
<comment type="caution">
    <text evidence="6">The sequence shown here is derived from an EMBL/GenBank/DDBJ whole genome shotgun (WGS) entry which is preliminary data.</text>
</comment>
<protein>
    <recommendedName>
        <fullName evidence="8">Zn(2)-C6 fungal-type domain-containing protein</fullName>
    </recommendedName>
</protein>
<evidence type="ECO:0000256" key="1">
    <source>
        <dbReference type="ARBA" id="ARBA00023015"/>
    </source>
</evidence>